<dbReference type="InterPro" id="IPR011545">
    <property type="entry name" value="DEAD/DEAH_box_helicase_dom"/>
</dbReference>
<dbReference type="RefSeq" id="WP_130884510.1">
    <property type="nucleotide sequence ID" value="NZ_LR216055.1"/>
</dbReference>
<keyword evidence="1" id="KW-0547">Nucleotide-binding</keyword>
<proteinExistence type="predicted"/>
<dbReference type="GO" id="GO:0016787">
    <property type="term" value="F:hydrolase activity"/>
    <property type="evidence" value="ECO:0007669"/>
    <property type="project" value="UniProtKB-KW"/>
</dbReference>
<dbReference type="PROSITE" id="PS51192">
    <property type="entry name" value="HELICASE_ATP_BIND_1"/>
    <property type="match status" value="1"/>
</dbReference>
<dbReference type="PANTHER" id="PTHR47961:SF10">
    <property type="entry name" value="ATP-DEPENDENT DNA HELICASE HEL308"/>
    <property type="match status" value="1"/>
</dbReference>
<reference evidence="7" key="1">
    <citation type="submission" date="2019-04" db="EMBL/GenBank/DDBJ databases">
        <authorList>
            <consortium name="Pathogen Informatics"/>
        </authorList>
    </citation>
    <scope>NUCLEOTIDE SEQUENCE</scope>
    <source>
        <strain evidence="7">GPSC62</strain>
    </source>
</reference>
<name>A0A4G3V7B6_STREE</name>
<dbReference type="InterPro" id="IPR050474">
    <property type="entry name" value="Hel308_SKI2-like"/>
</dbReference>
<accession>A0A4G3V7B6</accession>
<dbReference type="GO" id="GO:0003676">
    <property type="term" value="F:nucleic acid binding"/>
    <property type="evidence" value="ECO:0007669"/>
    <property type="project" value="InterPro"/>
</dbReference>
<dbReference type="GO" id="GO:0005524">
    <property type="term" value="F:ATP binding"/>
    <property type="evidence" value="ECO:0007669"/>
    <property type="project" value="UniProtKB-KW"/>
</dbReference>
<evidence type="ECO:0000259" key="6">
    <source>
        <dbReference type="PROSITE" id="PS51194"/>
    </source>
</evidence>
<dbReference type="PROSITE" id="PS51194">
    <property type="entry name" value="HELICASE_CTER"/>
    <property type="match status" value="1"/>
</dbReference>
<organism evidence="7">
    <name type="scientific">Streptococcus pneumoniae</name>
    <dbReference type="NCBI Taxonomy" id="1313"/>
    <lineage>
        <taxon>Bacteria</taxon>
        <taxon>Bacillati</taxon>
        <taxon>Bacillota</taxon>
        <taxon>Bacilli</taxon>
        <taxon>Lactobacillales</taxon>
        <taxon>Streptococcaceae</taxon>
        <taxon>Streptococcus</taxon>
    </lineage>
</organism>
<gene>
    <name evidence="7" type="primary">vrlS</name>
    <name evidence="7" type="ORF">SAMEA2696415_00570</name>
</gene>
<dbReference type="Pfam" id="PF00271">
    <property type="entry name" value="Helicase_C"/>
    <property type="match status" value="1"/>
</dbReference>
<dbReference type="InterPro" id="IPR001650">
    <property type="entry name" value="Helicase_C-like"/>
</dbReference>
<protein>
    <submittedName>
        <fullName evidence="7">DEAD-DEAH box helicase domain-containing protein</fullName>
    </submittedName>
</protein>
<keyword evidence="2" id="KW-0378">Hydrolase</keyword>
<evidence type="ECO:0000259" key="5">
    <source>
        <dbReference type="PROSITE" id="PS51192"/>
    </source>
</evidence>
<dbReference type="Pfam" id="PF00270">
    <property type="entry name" value="DEAD"/>
    <property type="match status" value="1"/>
</dbReference>
<dbReference type="GO" id="GO:0004386">
    <property type="term" value="F:helicase activity"/>
    <property type="evidence" value="ECO:0007669"/>
    <property type="project" value="UniProtKB-KW"/>
</dbReference>
<feature type="domain" description="Helicase ATP-binding" evidence="5">
    <location>
        <begin position="256"/>
        <end position="431"/>
    </location>
</feature>
<keyword evidence="4" id="KW-0067">ATP-binding</keyword>
<dbReference type="PANTHER" id="PTHR47961">
    <property type="entry name" value="DNA POLYMERASE THETA, PUTATIVE (AFU_ORTHOLOGUE AFUA_1G05260)-RELATED"/>
    <property type="match status" value="1"/>
</dbReference>
<dbReference type="SMART" id="SM00487">
    <property type="entry name" value="DEXDc"/>
    <property type="match status" value="1"/>
</dbReference>
<dbReference type="Gene3D" id="3.40.50.300">
    <property type="entry name" value="P-loop containing nucleotide triphosphate hydrolases"/>
    <property type="match status" value="2"/>
</dbReference>
<dbReference type="InterPro" id="IPR027417">
    <property type="entry name" value="P-loop_NTPase"/>
</dbReference>
<dbReference type="EMBL" id="CAATGY010000006">
    <property type="protein sequence ID" value="VNP77703.1"/>
    <property type="molecule type" value="Genomic_DNA"/>
</dbReference>
<sequence>MIEFGKKSLYFSKLVRSKAKMIEFEIPLESHIPISEDAQKSFLGALAIAADTARKYFEDYINHKSFDSQLKNQLHNVAEYFDALLVSGLGNSAEYQDYIAILGTTAYYLGDYNGSSRVMVNYISDDMQLLEESITLVKVFIDVITDKLFLNHTPIEGKYSSELNTLVESYRNYILSKTEFSIDIYRGLQDKVYRNGSDFSVIIVNCLLAVVCKKIDSSSTKLLPEFSGLDFSLWQDYIQSTGSIKELWPSQIELGKQAIFSGKSGSVQMPTSSGKTASINLTLRSAFYSNRIDNALIVAPFRALCREIYRDINAHFVDENNVIVSEVFDLPEIPQDFSIFNDGKKRVFILTPEKLLFLLRNHQSFIDEIGLCIFDEAHLFDDPSRGTNFELLLSTVKQIFPKGIQKILISAVIPNSEAINRWFNEDGVIVSNNSIKTTEKRVAFSDLNGSNEQLYFIDPITFEEEFFVPRTVSVSELEQLGKERKQKVFPELTNANDISIYYGTKLINNGGVGIFCGRKDTVNVILRRFIDLNNRNYDLTDFLKNSDRSEVEKIGNLIGQNLGYDSVEYTCSQLGVFSHHSGIPMGIRIAIEYAFSKSKINNVVCTSTLAQGINLPIKYLIISSVYQAGDAIKVRDFQNLIGRAGRAGKYTKGTIILTEPNIYKSPKNKWKKQNYKALLNPINTEGCQSNILSIIQFKSVVPTDYRFAPIKFDFWNLIKERFDSSVDYRTKINNILSKLKRKNSLYFKDFNSKIDQIDNTLIAIENYIASMYATELETDSLAENTFGYFLGNEEEKEKIKELFILIKSKIITSSVETEIIAKNSIGLYQSELLKEWVQENKTSILSCEKEEELLGVLTKKIIDFSNNKEMRKLSIENLNYISQLWIKGISYFQILESCTEKSISIEKRGKSKPIDMSDIISICDNGLGYETSMVLNAINNILEKLVGEELDVLTMLIKRLKYGLPLEKEINIYELGFSDRIVVQVIGQEINSVSKNQIRNEIKQKSARLEDKLSDFPSYYTQIINEM</sequence>
<dbReference type="SUPFAM" id="SSF52540">
    <property type="entry name" value="P-loop containing nucleoside triphosphate hydrolases"/>
    <property type="match status" value="1"/>
</dbReference>
<evidence type="ECO:0000256" key="4">
    <source>
        <dbReference type="ARBA" id="ARBA00022840"/>
    </source>
</evidence>
<evidence type="ECO:0000256" key="3">
    <source>
        <dbReference type="ARBA" id="ARBA00022806"/>
    </source>
</evidence>
<dbReference type="InterPro" id="IPR014001">
    <property type="entry name" value="Helicase_ATP-bd"/>
</dbReference>
<dbReference type="SMART" id="SM00490">
    <property type="entry name" value="HELICc"/>
    <property type="match status" value="1"/>
</dbReference>
<evidence type="ECO:0000256" key="2">
    <source>
        <dbReference type="ARBA" id="ARBA00022801"/>
    </source>
</evidence>
<keyword evidence="3 7" id="KW-0347">Helicase</keyword>
<evidence type="ECO:0000313" key="7">
    <source>
        <dbReference type="EMBL" id="VNP77703.1"/>
    </source>
</evidence>
<feature type="domain" description="Helicase C-terminal" evidence="6">
    <location>
        <begin position="476"/>
        <end position="695"/>
    </location>
</feature>
<evidence type="ECO:0000256" key="1">
    <source>
        <dbReference type="ARBA" id="ARBA00022741"/>
    </source>
</evidence>
<dbReference type="AlphaFoldDB" id="A0A4G3V7B6"/>